<gene>
    <name evidence="1" type="ORF">FB389_1361</name>
</gene>
<proteinExistence type="predicted"/>
<comment type="caution">
    <text evidence="1">The sequence shown here is derived from an EMBL/GenBank/DDBJ whole genome shotgun (WGS) entry which is preliminary data.</text>
</comment>
<dbReference type="EMBL" id="VFNV01000001">
    <property type="protein sequence ID" value="TQK76674.1"/>
    <property type="molecule type" value="Genomic_DNA"/>
</dbReference>
<name>A0A542SPZ7_9MICO</name>
<keyword evidence="2" id="KW-1185">Reference proteome</keyword>
<accession>A0A542SPZ7</accession>
<protein>
    <submittedName>
        <fullName evidence="1">Uncharacterized protein</fullName>
    </submittedName>
</protein>
<reference evidence="1 2" key="1">
    <citation type="submission" date="2019-06" db="EMBL/GenBank/DDBJ databases">
        <title>Sequencing the genomes of 1000 actinobacteria strains.</title>
        <authorList>
            <person name="Klenk H.-P."/>
        </authorList>
    </citation>
    <scope>NUCLEOTIDE SEQUENCE [LARGE SCALE GENOMIC DNA]</scope>
    <source>
        <strain evidence="1 2">DSM 10596</strain>
    </source>
</reference>
<organism evidence="1 2">
    <name type="scientific">Rarobacter incanus</name>
    <dbReference type="NCBI Taxonomy" id="153494"/>
    <lineage>
        <taxon>Bacteria</taxon>
        <taxon>Bacillati</taxon>
        <taxon>Actinomycetota</taxon>
        <taxon>Actinomycetes</taxon>
        <taxon>Micrococcales</taxon>
        <taxon>Rarobacteraceae</taxon>
        <taxon>Rarobacter</taxon>
    </lineage>
</organism>
<evidence type="ECO:0000313" key="1">
    <source>
        <dbReference type="EMBL" id="TQK76674.1"/>
    </source>
</evidence>
<dbReference type="AlphaFoldDB" id="A0A542SPZ7"/>
<evidence type="ECO:0000313" key="2">
    <source>
        <dbReference type="Proteomes" id="UP000316181"/>
    </source>
</evidence>
<dbReference type="Proteomes" id="UP000316181">
    <property type="component" value="Unassembled WGS sequence"/>
</dbReference>
<sequence>MWAGAHLSFMAGEAENLRLRVTRRDDPDLGKLIEWVLGIADARHRA</sequence>